<dbReference type="GO" id="GO:0008203">
    <property type="term" value="P:cholesterol metabolic process"/>
    <property type="evidence" value="ECO:0007669"/>
    <property type="project" value="UniProtKB-UniPathway"/>
</dbReference>
<feature type="domain" description="FAD/NAD(P)-binding" evidence="14">
    <location>
        <begin position="45"/>
        <end position="204"/>
    </location>
</feature>
<name>A0A7R9AB72_9CRUS</name>
<feature type="binding site" evidence="12">
    <location>
        <position position="83"/>
    </location>
    <ligand>
        <name>FAD</name>
        <dbReference type="ChEBI" id="CHEBI:57692"/>
    </ligand>
</feature>
<feature type="binding site" evidence="13">
    <location>
        <position position="249"/>
    </location>
    <ligand>
        <name>NADP(+)</name>
        <dbReference type="ChEBI" id="CHEBI:58349"/>
    </ligand>
</feature>
<evidence type="ECO:0000256" key="4">
    <source>
        <dbReference type="ARBA" id="ARBA00013219"/>
    </source>
</evidence>
<dbReference type="GO" id="GO:0005739">
    <property type="term" value="C:mitochondrion"/>
    <property type="evidence" value="ECO:0007669"/>
    <property type="project" value="UniProtKB-SubCell"/>
</dbReference>
<dbReference type="GO" id="GO:0016491">
    <property type="term" value="F:oxidoreductase activity"/>
    <property type="evidence" value="ECO:0007669"/>
    <property type="project" value="UniProtKB-KW"/>
</dbReference>
<feature type="binding site" evidence="12">
    <location>
        <begin position="404"/>
        <end position="406"/>
    </location>
    <ligand>
        <name>FAD</name>
        <dbReference type="ChEBI" id="CHEBI:57692"/>
    </ligand>
</feature>
<evidence type="ECO:0000256" key="9">
    <source>
        <dbReference type="ARBA" id="ARBA00023002"/>
    </source>
</evidence>
<evidence type="ECO:0000256" key="6">
    <source>
        <dbReference type="ARBA" id="ARBA00022630"/>
    </source>
</evidence>
<keyword evidence="8 11" id="KW-0521">NADP</keyword>
<feature type="binding site" evidence="12">
    <location>
        <position position="54"/>
    </location>
    <ligand>
        <name>FAD</name>
        <dbReference type="ChEBI" id="CHEBI:57692"/>
    </ligand>
</feature>
<dbReference type="InterPro" id="IPR055275">
    <property type="entry name" value="Ferredox_Rdtase"/>
</dbReference>
<proteinExistence type="inferred from homology"/>
<evidence type="ECO:0000256" key="10">
    <source>
        <dbReference type="ARBA" id="ARBA00048933"/>
    </source>
</evidence>
<keyword evidence="11" id="KW-0496">Mitochondrion</keyword>
<dbReference type="InterPro" id="IPR036188">
    <property type="entry name" value="FAD/NAD-bd_sf"/>
</dbReference>
<dbReference type="AlphaFoldDB" id="A0A7R9AB72"/>
<feature type="binding site" evidence="13">
    <location>
        <begin position="237"/>
        <end position="238"/>
    </location>
    <ligand>
        <name>NADP(+)</name>
        <dbReference type="ChEBI" id="CHEBI:58349"/>
    </ligand>
</feature>
<dbReference type="InterPro" id="IPR021163">
    <property type="entry name" value="Ferredox_Rdtase_adrenod"/>
</dbReference>
<dbReference type="InterPro" id="IPR023753">
    <property type="entry name" value="FAD/NAD-binding_dom"/>
</dbReference>
<comment type="catalytic activity">
    <reaction evidence="10 11">
        <text>2 reduced [adrenodoxin] + NADP(+) + H(+) = 2 oxidized [adrenodoxin] + NADPH</text>
        <dbReference type="Rhea" id="RHEA:42312"/>
        <dbReference type="Rhea" id="RHEA-COMP:9998"/>
        <dbReference type="Rhea" id="RHEA-COMP:9999"/>
        <dbReference type="ChEBI" id="CHEBI:15378"/>
        <dbReference type="ChEBI" id="CHEBI:33737"/>
        <dbReference type="ChEBI" id="CHEBI:33738"/>
        <dbReference type="ChEBI" id="CHEBI:57783"/>
        <dbReference type="ChEBI" id="CHEBI:58349"/>
        <dbReference type="EC" id="1.18.1.6"/>
    </reaction>
</comment>
<evidence type="ECO:0000259" key="14">
    <source>
        <dbReference type="Pfam" id="PF07992"/>
    </source>
</evidence>
<reference evidence="15" key="1">
    <citation type="submission" date="2020-11" db="EMBL/GenBank/DDBJ databases">
        <authorList>
            <person name="Tran Van P."/>
        </authorList>
    </citation>
    <scope>NUCLEOTIDE SEQUENCE</scope>
</reference>
<evidence type="ECO:0000256" key="11">
    <source>
        <dbReference type="PIRNR" id="PIRNR000362"/>
    </source>
</evidence>
<accession>A0A7R9AB72</accession>
<comment type="subcellular location">
    <subcellularLocation>
        <location evidence="11">Mitochondrion</location>
    </subcellularLocation>
</comment>
<dbReference type="Proteomes" id="UP000677054">
    <property type="component" value="Unassembled WGS sequence"/>
</dbReference>
<evidence type="ECO:0000256" key="7">
    <source>
        <dbReference type="ARBA" id="ARBA00022827"/>
    </source>
</evidence>
<dbReference type="Gene3D" id="3.40.50.720">
    <property type="entry name" value="NAD(P)-binding Rossmann-like Domain"/>
    <property type="match status" value="1"/>
</dbReference>
<keyword evidence="7 11" id="KW-0274">FAD</keyword>
<feature type="binding site" evidence="13">
    <location>
        <position position="404"/>
    </location>
    <ligand>
        <name>NADP(+)</name>
        <dbReference type="ChEBI" id="CHEBI:58349"/>
    </ligand>
</feature>
<dbReference type="PANTHER" id="PTHR48467">
    <property type="entry name" value="GLUTAMATE SYNTHASE 1 [NADH], CHLOROPLASTIC-LIKE"/>
    <property type="match status" value="1"/>
</dbReference>
<organism evidence="15">
    <name type="scientific">Darwinula stevensoni</name>
    <dbReference type="NCBI Taxonomy" id="69355"/>
    <lineage>
        <taxon>Eukaryota</taxon>
        <taxon>Metazoa</taxon>
        <taxon>Ecdysozoa</taxon>
        <taxon>Arthropoda</taxon>
        <taxon>Crustacea</taxon>
        <taxon>Oligostraca</taxon>
        <taxon>Ostracoda</taxon>
        <taxon>Podocopa</taxon>
        <taxon>Podocopida</taxon>
        <taxon>Darwinulocopina</taxon>
        <taxon>Darwinuloidea</taxon>
        <taxon>Darwinulidae</taxon>
        <taxon>Darwinula</taxon>
    </lineage>
</organism>
<dbReference type="EC" id="1.18.1.6" evidence="4 11"/>
<dbReference type="SUPFAM" id="SSF51971">
    <property type="entry name" value="Nucleotide-binding domain"/>
    <property type="match status" value="1"/>
</dbReference>
<protein>
    <recommendedName>
        <fullName evidence="5 11">NADPH:adrenodoxin oxidoreductase, mitochondrial</fullName>
        <ecNumber evidence="4 11">1.18.1.6</ecNumber>
    </recommendedName>
</protein>
<evidence type="ECO:0000256" key="2">
    <source>
        <dbReference type="ARBA" id="ARBA00004731"/>
    </source>
</evidence>
<evidence type="ECO:0000256" key="12">
    <source>
        <dbReference type="PIRSR" id="PIRSR000362-1"/>
    </source>
</evidence>
<sequence length="487" mass="54284">MRQFTKHGKIVWISCLKHSQSKHFGSPLIRLCRFTTPVRCHTIIQCAVVGSGPAGMYCAQRLLKGLERVKIDIYESLPVPFGLVRYGVAPDHPEVKNVTNTFTSILSEDRVEFCGNIHIGKDVRTKMLQEAYHIVILSHGADAERVLGIPGESTAKNVISAREFVGWYNGLPQNRCMQNKLDLECEEAVIVGIGNVALDVSRILLSPIDLLAETDITEESLEVLKKSKIRRLTLLARRGPLQVAFTIKEFREMTKIPDVLTIFDQPEMVSSLQSVIPDLPRPRKRLMDLMLQTSKATVPAAKKEFHIRFLHSPTSFNVDEDGKLCSVTCAINELHPETKKVLSTSSQNTIMGGLAMRSIGYQAIPLESELPFDVHQGIYKHQVGRLEGMPGTYCCGWVQTGPEGVILSTMSNAFALSGTILKDLKSMRIEEKPGLDIVKNYLSAQGHPVVSFEGWRKIDAEEQRRGKAKGKPREKMTDVGEMIQIAI</sequence>
<dbReference type="Gene3D" id="3.50.50.60">
    <property type="entry name" value="FAD/NAD(P)-binding domain"/>
    <property type="match status" value="1"/>
</dbReference>
<dbReference type="UniPathway" id="UPA00296"/>
<evidence type="ECO:0000256" key="8">
    <source>
        <dbReference type="ARBA" id="ARBA00022857"/>
    </source>
</evidence>
<evidence type="ECO:0000256" key="5">
    <source>
        <dbReference type="ARBA" id="ARBA00016287"/>
    </source>
</evidence>
<feature type="binding site" evidence="12">
    <location>
        <position position="397"/>
    </location>
    <ligand>
        <name>FAD</name>
        <dbReference type="ChEBI" id="CHEBI:57692"/>
    </ligand>
</feature>
<feature type="binding site" evidence="12">
    <location>
        <position position="75"/>
    </location>
    <ligand>
        <name>FAD</name>
        <dbReference type="ChEBI" id="CHEBI:57692"/>
    </ligand>
</feature>
<comment type="similarity">
    <text evidence="3 11">Belongs to the ferredoxin--NADP reductase type 1 family.</text>
</comment>
<dbReference type="Pfam" id="PF07992">
    <property type="entry name" value="Pyr_redox_2"/>
    <property type="match status" value="1"/>
</dbReference>
<comment type="pathway">
    <text evidence="2">Steroid metabolism; cholesterol metabolism.</text>
</comment>
<dbReference type="PIRSF" id="PIRSF000362">
    <property type="entry name" value="FNR"/>
    <property type="match status" value="1"/>
</dbReference>
<evidence type="ECO:0000256" key="3">
    <source>
        <dbReference type="ARBA" id="ARBA00008312"/>
    </source>
</evidence>
<comment type="cofactor">
    <cofactor evidence="1 11 12">
        <name>FAD</name>
        <dbReference type="ChEBI" id="CHEBI:57692"/>
    </cofactor>
</comment>
<evidence type="ECO:0000256" key="13">
    <source>
        <dbReference type="PIRSR" id="PIRSR000362-2"/>
    </source>
</evidence>
<evidence type="ECO:0000313" key="16">
    <source>
        <dbReference type="Proteomes" id="UP000677054"/>
    </source>
</evidence>
<evidence type="ECO:0000313" key="15">
    <source>
        <dbReference type="EMBL" id="CAD7250760.1"/>
    </source>
</evidence>
<keyword evidence="6 11" id="KW-0285">Flavoprotein</keyword>
<dbReference type="OrthoDB" id="333024at2759"/>
<feature type="binding site" evidence="12">
    <location>
        <position position="119"/>
    </location>
    <ligand>
        <name>FAD</name>
        <dbReference type="ChEBI" id="CHEBI:57692"/>
    </ligand>
</feature>
<gene>
    <name evidence="15" type="ORF">DSTB1V02_LOCUS10529</name>
</gene>
<dbReference type="PANTHER" id="PTHR48467:SF1">
    <property type="entry name" value="GLUTAMATE SYNTHASE 1 [NADH], CHLOROPLASTIC-LIKE"/>
    <property type="match status" value="1"/>
</dbReference>
<evidence type="ECO:0000256" key="1">
    <source>
        <dbReference type="ARBA" id="ARBA00001974"/>
    </source>
</evidence>
<dbReference type="EMBL" id="LR902577">
    <property type="protein sequence ID" value="CAD7250760.1"/>
    <property type="molecule type" value="Genomic_DNA"/>
</dbReference>
<dbReference type="PRINTS" id="PR00419">
    <property type="entry name" value="ADXRDTASE"/>
</dbReference>
<keyword evidence="9 11" id="KW-0560">Oxidoreductase</keyword>
<keyword evidence="16" id="KW-1185">Reference proteome</keyword>
<dbReference type="EMBL" id="CAJPEV010003060">
    <property type="protein sequence ID" value="CAG0898791.1"/>
    <property type="molecule type" value="Genomic_DNA"/>
</dbReference>